<gene>
    <name evidence="6" type="primary">avtA</name>
    <name evidence="6" type="ORF">SCARR_02437</name>
</gene>
<dbReference type="RefSeq" id="WP_136061797.1">
    <property type="nucleotide sequence ID" value="NZ_CAAHFH010000001.1"/>
</dbReference>
<protein>
    <submittedName>
        <fullName evidence="6">Valine--pyruvate aminotransferase</fullName>
    </submittedName>
</protein>
<evidence type="ECO:0000259" key="5">
    <source>
        <dbReference type="Pfam" id="PF00155"/>
    </source>
</evidence>
<evidence type="ECO:0000313" key="6">
    <source>
        <dbReference type="EMBL" id="VGO20374.1"/>
    </source>
</evidence>
<dbReference type="GO" id="GO:0005829">
    <property type="term" value="C:cytosol"/>
    <property type="evidence" value="ECO:0007669"/>
    <property type="project" value="TreeGrafter"/>
</dbReference>
<keyword evidence="2 6" id="KW-0032">Aminotransferase</keyword>
<dbReference type="PANTHER" id="PTHR42790:SF4">
    <property type="entry name" value="VALINE--PYRUVATE AMINOTRANSFERASE"/>
    <property type="match status" value="1"/>
</dbReference>
<keyword evidence="6" id="KW-0670">Pyruvate</keyword>
<dbReference type="NCBIfam" id="NF006964">
    <property type="entry name" value="PRK09440.1-2"/>
    <property type="match status" value="1"/>
</dbReference>
<keyword evidence="3 6" id="KW-0808">Transferase</keyword>
<evidence type="ECO:0000256" key="2">
    <source>
        <dbReference type="ARBA" id="ARBA00022576"/>
    </source>
</evidence>
<organism evidence="6 7">
    <name type="scientific">Pontiella sulfatireligans</name>
    <dbReference type="NCBI Taxonomy" id="2750658"/>
    <lineage>
        <taxon>Bacteria</taxon>
        <taxon>Pseudomonadati</taxon>
        <taxon>Kiritimatiellota</taxon>
        <taxon>Kiritimatiellia</taxon>
        <taxon>Kiritimatiellales</taxon>
        <taxon>Pontiellaceae</taxon>
        <taxon>Pontiella</taxon>
    </lineage>
</organism>
<dbReference type="GO" id="GO:1901605">
    <property type="term" value="P:alpha-amino acid metabolic process"/>
    <property type="evidence" value="ECO:0007669"/>
    <property type="project" value="TreeGrafter"/>
</dbReference>
<dbReference type="Pfam" id="PF00155">
    <property type="entry name" value="Aminotran_1_2"/>
    <property type="match status" value="1"/>
</dbReference>
<proteinExistence type="predicted"/>
<dbReference type="GO" id="GO:0030170">
    <property type="term" value="F:pyridoxal phosphate binding"/>
    <property type="evidence" value="ECO:0007669"/>
    <property type="project" value="InterPro"/>
</dbReference>
<keyword evidence="4" id="KW-0663">Pyridoxal phosphate</keyword>
<dbReference type="CDD" id="cd00609">
    <property type="entry name" value="AAT_like"/>
    <property type="match status" value="1"/>
</dbReference>
<accession>A0A6C2UM44</accession>
<name>A0A6C2UM44_9BACT</name>
<dbReference type="InterPro" id="IPR015424">
    <property type="entry name" value="PyrdxlP-dep_Trfase"/>
</dbReference>
<evidence type="ECO:0000256" key="1">
    <source>
        <dbReference type="ARBA" id="ARBA00001933"/>
    </source>
</evidence>
<dbReference type="NCBIfam" id="NF006967">
    <property type="entry name" value="PRK09440.1-5"/>
    <property type="match status" value="1"/>
</dbReference>
<dbReference type="InterPro" id="IPR004839">
    <property type="entry name" value="Aminotransferase_I/II_large"/>
</dbReference>
<reference evidence="6 7" key="1">
    <citation type="submission" date="2019-04" db="EMBL/GenBank/DDBJ databases">
        <authorList>
            <person name="Van Vliet M D."/>
        </authorList>
    </citation>
    <scope>NUCLEOTIDE SEQUENCE [LARGE SCALE GENOMIC DNA]</scope>
    <source>
        <strain evidence="6 7">F21</strain>
    </source>
</reference>
<sequence length="416" mass="46252">MNLSKFGEKFTRKAGITQLMDDLGSAMAKGDMLMLGGGNPAHIPEVQDRFRKQMETILAEPKGFETMIGNYDGSRGNAAFIEALAAMMRETFGWDIGPKNIALTNGSQNAFFCLFNLFAGEMPDGSKKKILFPLTPEYIGYADAGLSDDFFTARRPSIELLDDGLFKYHVDFDALEIGDDIGALCVSRPTNPTGNVLTDAEMLHLDSIAREKGIPFIIDNAYGTPFPDIIYTDAKPIWNSNTVVCMSLSKFGLPNLRTGIVIAREEIASAIGDINGVMHLAPGGLGARLAIDLVRTGEIMKISQQLIQPFYQRKALQTLAWFREELGDLPCRIHKPEGALFLWLWFQELPCTAAQLYERLKARSTLIVPGSYFFPGLEKDDWRHKHECIRVTYAQDDAVVHKGVKVIADEVRKLYA</sequence>
<dbReference type="InterPro" id="IPR015421">
    <property type="entry name" value="PyrdxlP-dep_Trfase_major"/>
</dbReference>
<keyword evidence="7" id="KW-1185">Reference proteome</keyword>
<dbReference type="Proteomes" id="UP000346198">
    <property type="component" value="Unassembled WGS sequence"/>
</dbReference>
<comment type="cofactor">
    <cofactor evidence="1">
        <name>pyridoxal 5'-phosphate</name>
        <dbReference type="ChEBI" id="CHEBI:597326"/>
    </cofactor>
</comment>
<dbReference type="Gene3D" id="3.40.640.10">
    <property type="entry name" value="Type I PLP-dependent aspartate aminotransferase-like (Major domain)"/>
    <property type="match status" value="1"/>
</dbReference>
<dbReference type="AlphaFoldDB" id="A0A6C2UM44"/>
<evidence type="ECO:0000256" key="3">
    <source>
        <dbReference type="ARBA" id="ARBA00022679"/>
    </source>
</evidence>
<dbReference type="PANTHER" id="PTHR42790">
    <property type="entry name" value="AMINOTRANSFERASE"/>
    <property type="match status" value="1"/>
</dbReference>
<dbReference type="SUPFAM" id="SSF53383">
    <property type="entry name" value="PLP-dependent transferases"/>
    <property type="match status" value="1"/>
</dbReference>
<dbReference type="EMBL" id="CAAHFH010000001">
    <property type="protein sequence ID" value="VGO20374.1"/>
    <property type="molecule type" value="Genomic_DNA"/>
</dbReference>
<evidence type="ECO:0000256" key="4">
    <source>
        <dbReference type="ARBA" id="ARBA00022898"/>
    </source>
</evidence>
<feature type="domain" description="Aminotransferase class I/classII large" evidence="5">
    <location>
        <begin position="64"/>
        <end position="406"/>
    </location>
</feature>
<dbReference type="InterPro" id="IPR050859">
    <property type="entry name" value="Class-I_PLP-dep_aminotransf"/>
</dbReference>
<evidence type="ECO:0000313" key="7">
    <source>
        <dbReference type="Proteomes" id="UP000346198"/>
    </source>
</evidence>
<dbReference type="GO" id="GO:0009042">
    <property type="term" value="F:valine-pyruvate transaminase activity"/>
    <property type="evidence" value="ECO:0007669"/>
    <property type="project" value="TreeGrafter"/>
</dbReference>